<organism evidence="1 2">
    <name type="scientific">Pontibacter rugosus</name>
    <dbReference type="NCBI Taxonomy" id="1745966"/>
    <lineage>
        <taxon>Bacteria</taxon>
        <taxon>Pseudomonadati</taxon>
        <taxon>Bacteroidota</taxon>
        <taxon>Cytophagia</taxon>
        <taxon>Cytophagales</taxon>
        <taxon>Hymenobacteraceae</taxon>
        <taxon>Pontibacter</taxon>
    </lineage>
</organism>
<comment type="caution">
    <text evidence="1">The sequence shown here is derived from an EMBL/GenBank/DDBJ whole genome shotgun (WGS) entry which is preliminary data.</text>
</comment>
<keyword evidence="2" id="KW-1185">Reference proteome</keyword>
<sequence length="106" mass="12338">MITAINIETNLWNRIINLLKFTNWVETYRYDEFDAGIDFDFAVLENDGEEVLFGWDNWVEGEIHCSESRMKKIESLVGEILKKGEPVNLKPEVIKLYKPATKGKKT</sequence>
<accession>A0ABW3SLX0</accession>
<protein>
    <submittedName>
        <fullName evidence="1">Uncharacterized protein</fullName>
    </submittedName>
</protein>
<name>A0ABW3SLX0_9BACT</name>
<proteinExistence type="predicted"/>
<evidence type="ECO:0000313" key="2">
    <source>
        <dbReference type="Proteomes" id="UP001597094"/>
    </source>
</evidence>
<reference evidence="2" key="1">
    <citation type="journal article" date="2019" name="Int. J. Syst. Evol. Microbiol.">
        <title>The Global Catalogue of Microorganisms (GCM) 10K type strain sequencing project: providing services to taxonomists for standard genome sequencing and annotation.</title>
        <authorList>
            <consortium name="The Broad Institute Genomics Platform"/>
            <consortium name="The Broad Institute Genome Sequencing Center for Infectious Disease"/>
            <person name="Wu L."/>
            <person name="Ma J."/>
        </authorList>
    </citation>
    <scope>NUCLEOTIDE SEQUENCE [LARGE SCALE GENOMIC DNA]</scope>
    <source>
        <strain evidence="2">JCM 31319</strain>
    </source>
</reference>
<dbReference type="EMBL" id="JBHTLD010000028">
    <property type="protein sequence ID" value="MFD1185603.1"/>
    <property type="molecule type" value="Genomic_DNA"/>
</dbReference>
<dbReference type="Proteomes" id="UP001597094">
    <property type="component" value="Unassembled WGS sequence"/>
</dbReference>
<gene>
    <name evidence="1" type="ORF">ACFQ2O_05225</name>
</gene>
<dbReference type="RefSeq" id="WP_377523458.1">
    <property type="nucleotide sequence ID" value="NZ_JBHTLD010000028.1"/>
</dbReference>
<evidence type="ECO:0000313" key="1">
    <source>
        <dbReference type="EMBL" id="MFD1185603.1"/>
    </source>
</evidence>